<sequence length="487" mass="53785">MAEEVTLGDVDLTTVKARTVSGIVTLVSRSFLLQIVSTSGFLALSIFLGLPEIGLFIAVNDLVSILGYFSDIGLAASLVQKKDQVSLTDLRTTFTLQQVIVLVLIGIMLLFAPGIFSYYHVTGAGTSLYYALLLAFFLASLKTIPSVILERRLNFQVLASIEVVENIIFYSLAVFLAWQGWGIRAYVWAVVLRGLIGTVMIYLLSPWKIGLAISTSSLKTLLSFGLPYQLNSLLAVVKDRFLNIILWRIIGAEGVAIIGWAQTWSQKPLRFIMDNVTRVTFPSFSRMQDHPGELKKAIERTLFFITFVTFPILGGLTVLSPLIVKILPRYSKWEPALLALALYCFNSAWASVSTPLTNTLNALGKVKINTILMVMWTVLTWILIPPLASRFGYNGVAYATAIIAVSSLVPIVIVKRLTHFSLLNSVLKPFIATLVMMTISYLLLPVNVILNIILSAITFMFVIYLLVGKSLITDSQKILYALVGKKV</sequence>
<accession>A0A0G0UX98</accession>
<comment type="caution">
    <text evidence="8">The sequence shown here is derived from an EMBL/GenBank/DDBJ whole genome shotgun (WGS) entry which is preliminary data.</text>
</comment>
<feature type="transmembrane region" description="Helical" evidence="7">
    <location>
        <begin position="127"/>
        <end position="145"/>
    </location>
</feature>
<feature type="transmembrane region" description="Helical" evidence="7">
    <location>
        <begin position="449"/>
        <end position="467"/>
    </location>
</feature>
<evidence type="ECO:0000256" key="2">
    <source>
        <dbReference type="ARBA" id="ARBA00007430"/>
    </source>
</evidence>
<evidence type="ECO:0000256" key="1">
    <source>
        <dbReference type="ARBA" id="ARBA00004651"/>
    </source>
</evidence>
<evidence type="ECO:0000313" key="9">
    <source>
        <dbReference type="Proteomes" id="UP000034676"/>
    </source>
</evidence>
<keyword evidence="3" id="KW-1003">Cell membrane</keyword>
<feature type="transmembrane region" description="Helical" evidence="7">
    <location>
        <begin position="302"/>
        <end position="324"/>
    </location>
</feature>
<dbReference type="PANTHER" id="PTHR30250:SF10">
    <property type="entry name" value="LIPOPOLYSACCHARIDE BIOSYNTHESIS PROTEIN WZXC"/>
    <property type="match status" value="1"/>
</dbReference>
<name>A0A0G0UX98_9BACT</name>
<organism evidence="8 9">
    <name type="scientific">Candidatus Woesebacteria bacterium GW2011_GWA1_41_13b</name>
    <dbReference type="NCBI Taxonomy" id="1618555"/>
    <lineage>
        <taxon>Bacteria</taxon>
        <taxon>Candidatus Woeseibacteriota</taxon>
    </lineage>
</organism>
<evidence type="ECO:0000256" key="6">
    <source>
        <dbReference type="ARBA" id="ARBA00023136"/>
    </source>
</evidence>
<dbReference type="Proteomes" id="UP000034676">
    <property type="component" value="Unassembled WGS sequence"/>
</dbReference>
<keyword evidence="5 7" id="KW-1133">Transmembrane helix</keyword>
<feature type="transmembrane region" description="Helical" evidence="7">
    <location>
        <begin position="426"/>
        <end position="443"/>
    </location>
</feature>
<feature type="transmembrane region" description="Helical" evidence="7">
    <location>
        <begin position="396"/>
        <end position="414"/>
    </location>
</feature>
<feature type="transmembrane region" description="Helical" evidence="7">
    <location>
        <begin position="185"/>
        <end position="204"/>
    </location>
</feature>
<feature type="transmembrane region" description="Helical" evidence="7">
    <location>
        <begin position="336"/>
        <end position="356"/>
    </location>
</feature>
<proteinExistence type="inferred from homology"/>
<evidence type="ECO:0000256" key="7">
    <source>
        <dbReference type="SAM" id="Phobius"/>
    </source>
</evidence>
<feature type="transmembrane region" description="Helical" evidence="7">
    <location>
        <begin position="368"/>
        <end position="384"/>
    </location>
</feature>
<evidence type="ECO:0000256" key="4">
    <source>
        <dbReference type="ARBA" id="ARBA00022692"/>
    </source>
</evidence>
<comment type="similarity">
    <text evidence="2">Belongs to the polysaccharide synthase family.</text>
</comment>
<dbReference type="Pfam" id="PF13440">
    <property type="entry name" value="Polysacc_synt_3"/>
    <property type="match status" value="1"/>
</dbReference>
<keyword evidence="4 7" id="KW-0812">Transmembrane</keyword>
<dbReference type="PANTHER" id="PTHR30250">
    <property type="entry name" value="PST FAMILY PREDICTED COLANIC ACID TRANSPORTER"/>
    <property type="match status" value="1"/>
</dbReference>
<evidence type="ECO:0000256" key="5">
    <source>
        <dbReference type="ARBA" id="ARBA00022989"/>
    </source>
</evidence>
<dbReference type="GO" id="GO:0005886">
    <property type="term" value="C:plasma membrane"/>
    <property type="evidence" value="ECO:0007669"/>
    <property type="project" value="UniProtKB-SubCell"/>
</dbReference>
<gene>
    <name evidence="8" type="ORF">UU42_C0004G0017</name>
</gene>
<protein>
    <submittedName>
        <fullName evidence="8">Polysaccharide biosynthesis protein</fullName>
    </submittedName>
</protein>
<dbReference type="AlphaFoldDB" id="A0A0G0UX98"/>
<reference evidence="8 9" key="1">
    <citation type="journal article" date="2015" name="Nature">
        <title>rRNA introns, odd ribosomes, and small enigmatic genomes across a large radiation of phyla.</title>
        <authorList>
            <person name="Brown C.T."/>
            <person name="Hug L.A."/>
            <person name="Thomas B.C."/>
            <person name="Sharon I."/>
            <person name="Castelle C.J."/>
            <person name="Singh A."/>
            <person name="Wilkins M.J."/>
            <person name="Williams K.H."/>
            <person name="Banfield J.F."/>
        </authorList>
    </citation>
    <scope>NUCLEOTIDE SEQUENCE [LARGE SCALE GENOMIC DNA]</scope>
</reference>
<evidence type="ECO:0000256" key="3">
    <source>
        <dbReference type="ARBA" id="ARBA00022475"/>
    </source>
</evidence>
<comment type="subcellular location">
    <subcellularLocation>
        <location evidence="1">Cell membrane</location>
        <topology evidence="1">Multi-pass membrane protein</topology>
    </subcellularLocation>
</comment>
<dbReference type="InterPro" id="IPR050833">
    <property type="entry name" value="Poly_Biosynth_Transport"/>
</dbReference>
<feature type="transmembrane region" description="Helical" evidence="7">
    <location>
        <begin position="31"/>
        <end position="50"/>
    </location>
</feature>
<feature type="transmembrane region" description="Helical" evidence="7">
    <location>
        <begin position="56"/>
        <end position="79"/>
    </location>
</feature>
<evidence type="ECO:0000313" key="8">
    <source>
        <dbReference type="EMBL" id="KKR92101.1"/>
    </source>
</evidence>
<keyword evidence="6 7" id="KW-0472">Membrane</keyword>
<feature type="transmembrane region" description="Helical" evidence="7">
    <location>
        <begin position="157"/>
        <end position="179"/>
    </location>
</feature>
<feature type="transmembrane region" description="Helical" evidence="7">
    <location>
        <begin position="99"/>
        <end position="121"/>
    </location>
</feature>
<dbReference type="EMBL" id="LCAO01000004">
    <property type="protein sequence ID" value="KKR92101.1"/>
    <property type="molecule type" value="Genomic_DNA"/>
</dbReference>